<feature type="repeat" description="ANK" evidence="2">
    <location>
        <begin position="1070"/>
        <end position="1102"/>
    </location>
</feature>
<dbReference type="PANTHER" id="PTHR10039">
    <property type="entry name" value="AMELOGENIN"/>
    <property type="match status" value="1"/>
</dbReference>
<dbReference type="Gene3D" id="1.25.40.20">
    <property type="entry name" value="Ankyrin repeat-containing domain"/>
    <property type="match status" value="1"/>
</dbReference>
<dbReference type="EMBL" id="JABEYC010000726">
    <property type="protein sequence ID" value="KAF4974626.1"/>
    <property type="molecule type" value="Genomic_DNA"/>
</dbReference>
<dbReference type="Proteomes" id="UP000635477">
    <property type="component" value="Unassembled WGS sequence"/>
</dbReference>
<dbReference type="Pfam" id="PF12796">
    <property type="entry name" value="Ank_2"/>
    <property type="match status" value="3"/>
</dbReference>
<dbReference type="OrthoDB" id="7464126at2759"/>
<dbReference type="Gene3D" id="3.40.50.300">
    <property type="entry name" value="P-loop containing nucleotide triphosphate hydrolases"/>
    <property type="match status" value="1"/>
</dbReference>
<evidence type="ECO:0000256" key="2">
    <source>
        <dbReference type="PROSITE-ProRule" id="PRU00023"/>
    </source>
</evidence>
<keyword evidence="7" id="KW-1185">Reference proteome</keyword>
<dbReference type="AlphaFoldDB" id="A0A8H4UEQ7"/>
<dbReference type="SUPFAM" id="SSF48403">
    <property type="entry name" value="Ankyrin repeat"/>
    <property type="match status" value="1"/>
</dbReference>
<accession>A0A8H4UEQ7</accession>
<feature type="domain" description="DUF7708" evidence="4">
    <location>
        <begin position="167"/>
        <end position="296"/>
    </location>
</feature>
<evidence type="ECO:0000259" key="4">
    <source>
        <dbReference type="Pfam" id="PF24809"/>
    </source>
</evidence>
<dbReference type="InterPro" id="IPR056125">
    <property type="entry name" value="DUF7708"/>
</dbReference>
<protein>
    <recommendedName>
        <fullName evidence="8">NWD NACHT-NTPase N-terminal domain-containing protein</fullName>
    </recommendedName>
</protein>
<dbReference type="SMART" id="SM00248">
    <property type="entry name" value="ANK"/>
    <property type="match status" value="7"/>
</dbReference>
<proteinExistence type="predicted"/>
<feature type="repeat" description="ANK" evidence="2">
    <location>
        <begin position="1139"/>
        <end position="1168"/>
    </location>
</feature>
<dbReference type="PROSITE" id="PS50297">
    <property type="entry name" value="ANK_REP_REGION"/>
    <property type="match status" value="5"/>
</dbReference>
<feature type="compositionally biased region" description="Basic residues" evidence="3">
    <location>
        <begin position="1"/>
        <end position="13"/>
    </location>
</feature>
<feature type="compositionally biased region" description="Polar residues" evidence="3">
    <location>
        <begin position="26"/>
        <end position="36"/>
    </location>
</feature>
<dbReference type="PANTHER" id="PTHR10039:SF16">
    <property type="entry name" value="GPI INOSITOL-DEACYLASE"/>
    <property type="match status" value="1"/>
</dbReference>
<dbReference type="Pfam" id="PF24809">
    <property type="entry name" value="DUF7708"/>
    <property type="match status" value="1"/>
</dbReference>
<organism evidence="6 7">
    <name type="scientific">Fusarium zealandicum</name>
    <dbReference type="NCBI Taxonomy" id="1053134"/>
    <lineage>
        <taxon>Eukaryota</taxon>
        <taxon>Fungi</taxon>
        <taxon>Dikarya</taxon>
        <taxon>Ascomycota</taxon>
        <taxon>Pezizomycotina</taxon>
        <taxon>Sordariomycetes</taxon>
        <taxon>Hypocreomycetidae</taxon>
        <taxon>Hypocreales</taxon>
        <taxon>Nectriaceae</taxon>
        <taxon>Fusarium</taxon>
        <taxon>Fusarium staphyleae species complex</taxon>
    </lineage>
</organism>
<sequence>MMARKRDKMRAWIKGRSTLSAPDANMSDSNMSGSNPSILQQGHHISPSVSNISTTSNHEEEHEVTLQRPLAIHSNPVNEPPIARGSNKILWAQAFEKVPEQTRNTLLYTTNTTQPPQSPEQLRQHIERLALEKQQTAEARAWKFDFNGRQVILRDVAGKIITWLDRMKAVGDVAVNFDPVHAALPWAAVRFVLLSATADSQQHGQLLVGMEQVTYLLLRCAVYESIYAASDTPDDGQAALNFETALVELYSNILSFLALYLGLLSRSTTARAKHALFNPGELGQYMTSLQDLEARTEVEFSIFERLYQRHLQTNLGERYTTLQAVLSSQVLRVDSTAGKLWSGQQEQEAIRILQWLSVIPYKSDHLAAKNGRVDGTAEWLLDHQIYNDWRNTSASMILWLHGIRKDPSFSGLVDVFHQKSLFMCCCGKTKLSSKVIDDMIGLMASDDINEGLAYFYCDRNQEDRQQPMRVLQSIVRQLATQHTKTTIMSIVLDVYNEHKKEAFALSEITMQDCRRLLTEMLAVYSQTTIVIDGLDECNKETRHELLDILDELLSSSSHPIKIFIASRNDGDLKARYQEGRHLEIQATDNQGDIEQFVQDKLDKSPQFRDKISMETQQEVISVFRIKSQQMFQWTALHIDDLLKLRRDQDVLQYLHELPQGLKNAYDKLYQGIATRKGSWKQVADRAFQWLMGSYRPLSPSELVAAACQDQNNDIISPVDIDIDFVLDACHNLITVVEVDLAESTAGSSKAFTCRFAHLSVQEYFETHHWTQQQVHQTIASVCLKVLKDSALDERFPCWRSEESVSDDSSSGGSDTRIVSEGSPDLIPLFNYVHGWFIHVRMADGGEVDVYQAEAKYSELVADFAFSRCQDWISRFHSRGFEVITSDGSFDLQDLSVTVAGSPDPLLELLAALGLAGPLKLLSESDPSRFVDLMEDSEDGLCLAAHYTHPEVCQYMLNNGAQAHINKSHVHFGTAIQAAAYQGSLELVKLLLAYGAEANSAGGTRSTPIQVAAVDGRPKLVSLLLANGANVNCSQGYFQSPLHAAASGRGSNETVKLLLEAGAEINTPSSLHGTALQCAAQWGHQGVVDLLLDSGADPNIEGGYYGTPLQAAIYSGSAGAVQQLLDAGADPDTVAGFYGTALQAAASYGHPDAVEMLLAAGADPNIRAGYFGSALEAVGLSVTGGYIGYLADRRRLVGSLIRGGAKVELGGDYGVYLYDYILSQQDTLQFLQEWNVPDEFIAKPWDDIRSWLETAIASRVPVLQTYRIPK</sequence>
<dbReference type="InterPro" id="IPR002110">
    <property type="entry name" value="Ankyrin_rpt"/>
</dbReference>
<feature type="repeat" description="ANK" evidence="2">
    <location>
        <begin position="1036"/>
        <end position="1069"/>
    </location>
</feature>
<dbReference type="InterPro" id="IPR056884">
    <property type="entry name" value="NPHP3-like_N"/>
</dbReference>
<reference evidence="6" key="1">
    <citation type="journal article" date="2020" name="BMC Genomics">
        <title>Correction to: Identification and distribution of gene clusters required for synthesis of sphingolipid metabolism inhibitors in diverse species of the filamentous fungus Fusarium.</title>
        <authorList>
            <person name="Kim H.S."/>
            <person name="Lohmar J.M."/>
            <person name="Busman M."/>
            <person name="Brown D.W."/>
            <person name="Naumann T.A."/>
            <person name="Divon H.H."/>
            <person name="Lysoe E."/>
            <person name="Uhlig S."/>
            <person name="Proctor R.H."/>
        </authorList>
    </citation>
    <scope>NUCLEOTIDE SEQUENCE</scope>
    <source>
        <strain evidence="6">NRRL 22465</strain>
    </source>
</reference>
<keyword evidence="2" id="KW-0040">ANK repeat</keyword>
<feature type="repeat" description="ANK" evidence="2">
    <location>
        <begin position="970"/>
        <end position="1002"/>
    </location>
</feature>
<evidence type="ECO:0000313" key="7">
    <source>
        <dbReference type="Proteomes" id="UP000635477"/>
    </source>
</evidence>
<evidence type="ECO:0000256" key="3">
    <source>
        <dbReference type="SAM" id="MobiDB-lite"/>
    </source>
</evidence>
<dbReference type="InterPro" id="IPR027417">
    <property type="entry name" value="P-loop_NTPase"/>
</dbReference>
<evidence type="ECO:0008006" key="8">
    <source>
        <dbReference type="Google" id="ProtNLM"/>
    </source>
</evidence>
<dbReference type="Pfam" id="PF24883">
    <property type="entry name" value="NPHP3_N"/>
    <property type="match status" value="1"/>
</dbReference>
<comment type="caution">
    <text evidence="6">The sequence shown here is derived from an EMBL/GenBank/DDBJ whole genome shotgun (WGS) entry which is preliminary data.</text>
</comment>
<feature type="repeat" description="ANK" evidence="2">
    <location>
        <begin position="1103"/>
        <end position="1135"/>
    </location>
</feature>
<name>A0A8H4UEQ7_9HYPO</name>
<feature type="domain" description="Nephrocystin 3-like N-terminal" evidence="5">
    <location>
        <begin position="425"/>
        <end position="567"/>
    </location>
</feature>
<gene>
    <name evidence="6" type="ORF">FZEAL_8485</name>
</gene>
<evidence type="ECO:0000256" key="1">
    <source>
        <dbReference type="ARBA" id="ARBA00022737"/>
    </source>
</evidence>
<dbReference type="InterPro" id="IPR036770">
    <property type="entry name" value="Ankyrin_rpt-contain_sf"/>
</dbReference>
<feature type="region of interest" description="Disordered" evidence="3">
    <location>
        <begin position="1"/>
        <end position="36"/>
    </location>
</feature>
<evidence type="ECO:0000313" key="6">
    <source>
        <dbReference type="EMBL" id="KAF4974626.1"/>
    </source>
</evidence>
<reference evidence="6" key="2">
    <citation type="submission" date="2020-05" db="EMBL/GenBank/DDBJ databases">
        <authorList>
            <person name="Kim H.-S."/>
            <person name="Proctor R.H."/>
            <person name="Brown D.W."/>
        </authorList>
    </citation>
    <scope>NUCLEOTIDE SEQUENCE</scope>
    <source>
        <strain evidence="6">NRRL 22465</strain>
    </source>
</reference>
<evidence type="ECO:0000259" key="5">
    <source>
        <dbReference type="Pfam" id="PF24883"/>
    </source>
</evidence>
<dbReference type="PROSITE" id="PS50088">
    <property type="entry name" value="ANK_REPEAT"/>
    <property type="match status" value="6"/>
</dbReference>
<feature type="repeat" description="ANK" evidence="2">
    <location>
        <begin position="1003"/>
        <end position="1035"/>
    </location>
</feature>
<keyword evidence="1" id="KW-0677">Repeat</keyword>